<evidence type="ECO:0000259" key="2">
    <source>
        <dbReference type="Pfam" id="PF02517"/>
    </source>
</evidence>
<sequence>MKRQSEQIQMMSDREVLIHLYLTQLLLIVISVIIAFFLFDFSTLRRIWQFDAATVFTYGGGSALLVLAVDFLAMRYLPDQWYDDGGINERIFQSRSIPHIFFLCLLIAFSEEWLFRGVIQTHFGLFIASTVFALLHIRYLEKWFLFIMVVLLSFFLGSIYEWTNSLWVTIFAHFLIDFILAVDIRLDYVRERKQNGGNQE</sequence>
<dbReference type="RefSeq" id="WP_166909837.1">
    <property type="nucleotide sequence ID" value="NZ_JAASRS010000001.1"/>
</dbReference>
<feature type="transmembrane region" description="Helical" evidence="1">
    <location>
        <begin position="144"/>
        <end position="160"/>
    </location>
</feature>
<feature type="domain" description="CAAX prenyl protease 2/Lysostaphin resistance protein A-like" evidence="2">
    <location>
        <begin position="96"/>
        <end position="179"/>
    </location>
</feature>
<gene>
    <name evidence="3" type="ORF">BDD39_001662</name>
</gene>
<accession>A0A846MES4</accession>
<protein>
    <recommendedName>
        <fullName evidence="2">CAAX prenyl protease 2/Lysostaphin resistance protein A-like domain-containing protein</fullName>
    </recommendedName>
</protein>
<evidence type="ECO:0000313" key="4">
    <source>
        <dbReference type="Proteomes" id="UP000532769"/>
    </source>
</evidence>
<feature type="transmembrane region" description="Helical" evidence="1">
    <location>
        <begin position="166"/>
        <end position="184"/>
    </location>
</feature>
<keyword evidence="1" id="KW-0812">Transmembrane</keyword>
<feature type="transmembrane region" description="Helical" evidence="1">
    <location>
        <begin position="55"/>
        <end position="77"/>
    </location>
</feature>
<evidence type="ECO:0000313" key="3">
    <source>
        <dbReference type="EMBL" id="NIK15152.1"/>
    </source>
</evidence>
<comment type="caution">
    <text evidence="3">The sequence shown here is derived from an EMBL/GenBank/DDBJ whole genome shotgun (WGS) entry which is preliminary data.</text>
</comment>
<name>A0A846MES4_9BACL</name>
<dbReference type="Pfam" id="PF02517">
    <property type="entry name" value="Rce1-like"/>
    <property type="match status" value="1"/>
</dbReference>
<keyword evidence="1" id="KW-1133">Transmembrane helix</keyword>
<feature type="transmembrane region" description="Helical" evidence="1">
    <location>
        <begin position="20"/>
        <end position="39"/>
    </location>
</feature>
<keyword evidence="4" id="KW-1185">Reference proteome</keyword>
<dbReference type="GO" id="GO:0004175">
    <property type="term" value="F:endopeptidase activity"/>
    <property type="evidence" value="ECO:0007669"/>
    <property type="project" value="UniProtKB-ARBA"/>
</dbReference>
<reference evidence="3 4" key="1">
    <citation type="submission" date="2020-03" db="EMBL/GenBank/DDBJ databases">
        <title>Genomic Encyclopedia of Archaeal and Bacterial Type Strains, Phase II (KMG-II): from individual species to whole genera.</title>
        <authorList>
            <person name="Goeker M."/>
        </authorList>
    </citation>
    <scope>NUCLEOTIDE SEQUENCE [LARGE SCALE GENOMIC DNA]</scope>
    <source>
        <strain evidence="3 4">DSM 4749</strain>
    </source>
</reference>
<feature type="transmembrane region" description="Helical" evidence="1">
    <location>
        <begin position="121"/>
        <end position="137"/>
    </location>
</feature>
<dbReference type="Proteomes" id="UP000532769">
    <property type="component" value="Unassembled WGS sequence"/>
</dbReference>
<organism evidence="3 4">
    <name type="scientific">Saccharococcus thermophilus</name>
    <dbReference type="NCBI Taxonomy" id="29396"/>
    <lineage>
        <taxon>Bacteria</taxon>
        <taxon>Bacillati</taxon>
        <taxon>Bacillota</taxon>
        <taxon>Bacilli</taxon>
        <taxon>Bacillales</taxon>
        <taxon>Anoxybacillaceae</taxon>
        <taxon>Saccharococcus</taxon>
    </lineage>
</organism>
<dbReference type="EMBL" id="JAASRS010000001">
    <property type="protein sequence ID" value="NIK15152.1"/>
    <property type="molecule type" value="Genomic_DNA"/>
</dbReference>
<proteinExistence type="predicted"/>
<dbReference type="AlphaFoldDB" id="A0A846MES4"/>
<dbReference type="GO" id="GO:0080120">
    <property type="term" value="P:CAAX-box protein maturation"/>
    <property type="evidence" value="ECO:0007669"/>
    <property type="project" value="UniProtKB-ARBA"/>
</dbReference>
<dbReference type="InterPro" id="IPR003675">
    <property type="entry name" value="Rce1/LyrA-like_dom"/>
</dbReference>
<evidence type="ECO:0000256" key="1">
    <source>
        <dbReference type="SAM" id="Phobius"/>
    </source>
</evidence>
<keyword evidence="1" id="KW-0472">Membrane</keyword>
<feature type="transmembrane region" description="Helical" evidence="1">
    <location>
        <begin position="97"/>
        <end position="115"/>
    </location>
</feature>